<feature type="transmembrane region" description="Helical" evidence="5">
    <location>
        <begin position="117"/>
        <end position="139"/>
    </location>
</feature>
<dbReference type="PANTHER" id="PTHR43759">
    <property type="entry name" value="TREHALOSE TRANSPORT SYSTEM PERMEASE PROTEIN SUGA"/>
    <property type="match status" value="1"/>
</dbReference>
<accession>A0ABV5JM11</accession>
<protein>
    <submittedName>
        <fullName evidence="7">Carbohydrate ABC transporter permease</fullName>
    </submittedName>
</protein>
<comment type="similarity">
    <text evidence="5">Belongs to the binding-protein-dependent transport system permease family.</text>
</comment>
<dbReference type="RefSeq" id="WP_241729814.1">
    <property type="nucleotide sequence ID" value="NZ_JAALDM010000082.1"/>
</dbReference>
<comment type="subcellular location">
    <subcellularLocation>
        <location evidence="5">Cell membrane</location>
        <topology evidence="5">Multi-pass membrane protein</topology>
    </subcellularLocation>
    <subcellularLocation>
        <location evidence="1">Membrane</location>
        <topology evidence="1">Multi-pass membrane protein</topology>
    </subcellularLocation>
</comment>
<dbReference type="SUPFAM" id="SSF161098">
    <property type="entry name" value="MetI-like"/>
    <property type="match status" value="1"/>
</dbReference>
<evidence type="ECO:0000256" key="3">
    <source>
        <dbReference type="ARBA" id="ARBA00022989"/>
    </source>
</evidence>
<dbReference type="PANTHER" id="PTHR43759:SF1">
    <property type="entry name" value="GLUCOSE IMPORT SYSTEM PERMEASE PROTEIN GLCT"/>
    <property type="match status" value="1"/>
</dbReference>
<dbReference type="Pfam" id="PF00528">
    <property type="entry name" value="BPD_transp_1"/>
    <property type="match status" value="1"/>
</dbReference>
<evidence type="ECO:0000313" key="7">
    <source>
        <dbReference type="EMBL" id="MFB9258763.1"/>
    </source>
</evidence>
<evidence type="ECO:0000256" key="5">
    <source>
        <dbReference type="RuleBase" id="RU363032"/>
    </source>
</evidence>
<keyword evidence="4 5" id="KW-0472">Membrane</keyword>
<comment type="caution">
    <text evidence="7">The sequence shown here is derived from an EMBL/GenBank/DDBJ whole genome shotgun (WGS) entry which is preliminary data.</text>
</comment>
<evidence type="ECO:0000256" key="2">
    <source>
        <dbReference type="ARBA" id="ARBA00022692"/>
    </source>
</evidence>
<keyword evidence="8" id="KW-1185">Reference proteome</keyword>
<dbReference type="InterPro" id="IPR000515">
    <property type="entry name" value="MetI-like"/>
</dbReference>
<dbReference type="Gene3D" id="1.10.3720.10">
    <property type="entry name" value="MetI-like"/>
    <property type="match status" value="1"/>
</dbReference>
<organism evidence="7 8">
    <name type="scientific">Dietzia aerolata</name>
    <dbReference type="NCBI Taxonomy" id="595984"/>
    <lineage>
        <taxon>Bacteria</taxon>
        <taxon>Bacillati</taxon>
        <taxon>Actinomycetota</taxon>
        <taxon>Actinomycetes</taxon>
        <taxon>Mycobacteriales</taxon>
        <taxon>Dietziaceae</taxon>
        <taxon>Dietzia</taxon>
    </lineage>
</organism>
<reference evidence="7 8" key="1">
    <citation type="submission" date="2024-09" db="EMBL/GenBank/DDBJ databases">
        <authorList>
            <person name="Sun Q."/>
            <person name="Mori K."/>
        </authorList>
    </citation>
    <scope>NUCLEOTIDE SEQUENCE [LARGE SCALE GENOMIC DNA]</scope>
    <source>
        <strain evidence="7 8">CCM 7659</strain>
    </source>
</reference>
<feature type="transmembrane region" description="Helical" evidence="5">
    <location>
        <begin position="269"/>
        <end position="290"/>
    </location>
</feature>
<sequence>MVGPPLLILAVIIGYPILRAIYLSFVGDPGLDPDTGKFTDGEFGTLQHYIFWLTQTCSSPAGGTMPCAPGNISTDFWPAMRNTAMFTVVTVSIETVLGFWMAVIMGRNIWGRALLRAAVLVPWAIPTAVTAKLWAFIFAPEGIANSLLGRDISWTTDPFYSKVAVILADVWKTTPFMALLILAGLQMIPRDVYEAARVDGATKWQQFTKITLPLVRPALMVAILFRTLDALRMYDLPVILISPNSSSPTATISQLVVNEMRTGPNSASALSTLVFLLIFAVAFVMVKWLGANVVEERTGKKEEVR</sequence>
<dbReference type="InterPro" id="IPR052730">
    <property type="entry name" value="Sugar_ABC_transporter"/>
</dbReference>
<evidence type="ECO:0000256" key="4">
    <source>
        <dbReference type="ARBA" id="ARBA00023136"/>
    </source>
</evidence>
<feature type="transmembrane region" description="Helical" evidence="5">
    <location>
        <begin position="7"/>
        <end position="25"/>
    </location>
</feature>
<dbReference type="CDD" id="cd06261">
    <property type="entry name" value="TM_PBP2"/>
    <property type="match status" value="1"/>
</dbReference>
<evidence type="ECO:0000256" key="1">
    <source>
        <dbReference type="ARBA" id="ARBA00004141"/>
    </source>
</evidence>
<name>A0ABV5JM11_9ACTN</name>
<gene>
    <name evidence="7" type="ORF">ACFFVD_03010</name>
</gene>
<feature type="transmembrane region" description="Helical" evidence="5">
    <location>
        <begin position="206"/>
        <end position="225"/>
    </location>
</feature>
<dbReference type="Proteomes" id="UP001589700">
    <property type="component" value="Unassembled WGS sequence"/>
</dbReference>
<dbReference type="EMBL" id="JBHMDY010000002">
    <property type="protein sequence ID" value="MFB9258763.1"/>
    <property type="molecule type" value="Genomic_DNA"/>
</dbReference>
<feature type="domain" description="ABC transmembrane type-1" evidence="6">
    <location>
        <begin position="80"/>
        <end position="285"/>
    </location>
</feature>
<evidence type="ECO:0000313" key="8">
    <source>
        <dbReference type="Proteomes" id="UP001589700"/>
    </source>
</evidence>
<feature type="transmembrane region" description="Helical" evidence="5">
    <location>
        <begin position="159"/>
        <end position="185"/>
    </location>
</feature>
<proteinExistence type="inferred from homology"/>
<dbReference type="InterPro" id="IPR035906">
    <property type="entry name" value="MetI-like_sf"/>
</dbReference>
<keyword evidence="3 5" id="KW-1133">Transmembrane helix</keyword>
<evidence type="ECO:0000259" key="6">
    <source>
        <dbReference type="PROSITE" id="PS50928"/>
    </source>
</evidence>
<dbReference type="PROSITE" id="PS50928">
    <property type="entry name" value="ABC_TM1"/>
    <property type="match status" value="1"/>
</dbReference>
<keyword evidence="2 5" id="KW-0812">Transmembrane</keyword>
<feature type="transmembrane region" description="Helical" evidence="5">
    <location>
        <begin position="84"/>
        <end position="105"/>
    </location>
</feature>
<keyword evidence="5" id="KW-0813">Transport</keyword>